<dbReference type="InterPro" id="IPR013976">
    <property type="entry name" value="HDOD"/>
</dbReference>
<dbReference type="Proteomes" id="UP001479520">
    <property type="component" value="Chromosome"/>
</dbReference>
<protein>
    <submittedName>
        <fullName evidence="2">HDOD domain-containing protein</fullName>
    </submittedName>
</protein>
<evidence type="ECO:0000313" key="3">
    <source>
        <dbReference type="Proteomes" id="UP001479520"/>
    </source>
</evidence>
<dbReference type="RefSeq" id="WP_341744476.1">
    <property type="nucleotide sequence ID" value="NZ_CP151406.1"/>
</dbReference>
<organism evidence="2 3">
    <name type="scientific">Azonexus hydrophilus</name>
    <dbReference type="NCBI Taxonomy" id="418702"/>
    <lineage>
        <taxon>Bacteria</taxon>
        <taxon>Pseudomonadati</taxon>
        <taxon>Pseudomonadota</taxon>
        <taxon>Betaproteobacteria</taxon>
        <taxon>Rhodocyclales</taxon>
        <taxon>Azonexaceae</taxon>
        <taxon>Azonexus</taxon>
    </lineage>
</organism>
<dbReference type="PANTHER" id="PTHR33525:SF3">
    <property type="entry name" value="RIBONUCLEASE Y"/>
    <property type="match status" value="1"/>
</dbReference>
<dbReference type="EMBL" id="CP151406">
    <property type="protein sequence ID" value="WZJ23031.1"/>
    <property type="molecule type" value="Genomic_DNA"/>
</dbReference>
<dbReference type="PROSITE" id="PS51833">
    <property type="entry name" value="HDOD"/>
    <property type="match status" value="1"/>
</dbReference>
<gene>
    <name evidence="2" type="ORF">AADV58_07750</name>
</gene>
<dbReference type="SUPFAM" id="SSF109604">
    <property type="entry name" value="HD-domain/PDEase-like"/>
    <property type="match status" value="1"/>
</dbReference>
<sequence length="279" mass="30158">MDKAQVFSAIAAQISEHGMVFPTSVRLALRIRDMLADPDCHIDAVAKLVQAEPVLSARIVALANSVAYNPYGREIDDLRSAIARIGLATVRTLAMAVVARQMAGNSIPADASALAEKLWAHSAHVAALARVLARRVTRLDPEAAMFAGIVHEVAGFYLLSRSQDYPGILGDDFAEWIESGERTIGEPLLRVLNVPENIRAAVDTYWDGYLGMPPATLGDTLLLAEELCPVPSPLHVRVDGGSPSRGSAEIELLIGEELLTEILEESRREVDSLSDALRF</sequence>
<dbReference type="Pfam" id="PF08668">
    <property type="entry name" value="HDOD"/>
    <property type="match status" value="1"/>
</dbReference>
<accession>A0ABZ2XP55</accession>
<dbReference type="Gene3D" id="1.10.3210.10">
    <property type="entry name" value="Hypothetical protein af1432"/>
    <property type="match status" value="1"/>
</dbReference>
<dbReference type="InterPro" id="IPR052340">
    <property type="entry name" value="RNase_Y/CdgJ"/>
</dbReference>
<proteinExistence type="predicted"/>
<evidence type="ECO:0000259" key="1">
    <source>
        <dbReference type="PROSITE" id="PS51833"/>
    </source>
</evidence>
<dbReference type="PANTHER" id="PTHR33525">
    <property type="match status" value="1"/>
</dbReference>
<feature type="domain" description="HDOD" evidence="1">
    <location>
        <begin position="21"/>
        <end position="208"/>
    </location>
</feature>
<keyword evidence="3" id="KW-1185">Reference proteome</keyword>
<reference evidence="2 3" key="1">
    <citation type="submission" date="2024-04" db="EMBL/GenBank/DDBJ databases">
        <title>Dissimilatory iodate-reducing microorganisms contribute to the enrichment of iodine in groundwater.</title>
        <authorList>
            <person name="Jiang Z."/>
        </authorList>
    </citation>
    <scope>NUCLEOTIDE SEQUENCE [LARGE SCALE GENOMIC DNA]</scope>
    <source>
        <strain evidence="2 3">NCP973</strain>
    </source>
</reference>
<evidence type="ECO:0000313" key="2">
    <source>
        <dbReference type="EMBL" id="WZJ23031.1"/>
    </source>
</evidence>
<name>A0ABZ2XP55_9RHOO</name>